<feature type="non-terminal residue" evidence="3">
    <location>
        <position position="1"/>
    </location>
</feature>
<accession>A0A8H6IRX0</accession>
<reference evidence="3" key="1">
    <citation type="journal article" date="2020" name="Phytopathology">
        <title>Genome Sequence Resources of Colletotrichum truncatum, C. plurivorum, C. musicola, and C. sojae: Four Species Pathogenic to Soybean (Glycine max).</title>
        <authorList>
            <person name="Rogerio F."/>
            <person name="Boufleur T.R."/>
            <person name="Ciampi-Guillardi M."/>
            <person name="Sukno S.A."/>
            <person name="Thon M.R."/>
            <person name="Massola Junior N.S."/>
            <person name="Baroncelli R."/>
        </authorList>
    </citation>
    <scope>NUCLEOTIDE SEQUENCE</scope>
    <source>
        <strain evidence="3">LFN0074</strain>
    </source>
</reference>
<protein>
    <recommendedName>
        <fullName evidence="2">Heterokaryon incompatibility domain-containing protein</fullName>
    </recommendedName>
</protein>
<dbReference type="PANTHER" id="PTHR33112">
    <property type="entry name" value="DOMAIN PROTEIN, PUTATIVE-RELATED"/>
    <property type="match status" value="1"/>
</dbReference>
<feature type="compositionally biased region" description="Basic and acidic residues" evidence="1">
    <location>
        <begin position="544"/>
        <end position="553"/>
    </location>
</feature>
<feature type="region of interest" description="Disordered" evidence="1">
    <location>
        <begin position="544"/>
        <end position="601"/>
    </location>
</feature>
<name>A0A8H6IRX0_9PEZI</name>
<evidence type="ECO:0000313" key="3">
    <source>
        <dbReference type="EMBL" id="KAF6794181.1"/>
    </source>
</evidence>
<dbReference type="EMBL" id="WIGM01001566">
    <property type="protein sequence ID" value="KAF6794181.1"/>
    <property type="molecule type" value="Genomic_DNA"/>
</dbReference>
<organism evidence="3 4">
    <name type="scientific">Colletotrichum musicola</name>
    <dbReference type="NCBI Taxonomy" id="2175873"/>
    <lineage>
        <taxon>Eukaryota</taxon>
        <taxon>Fungi</taxon>
        <taxon>Dikarya</taxon>
        <taxon>Ascomycota</taxon>
        <taxon>Pezizomycotina</taxon>
        <taxon>Sordariomycetes</taxon>
        <taxon>Hypocreomycetidae</taxon>
        <taxon>Glomerellales</taxon>
        <taxon>Glomerellaceae</taxon>
        <taxon>Colletotrichum</taxon>
        <taxon>Colletotrichum orchidearum species complex</taxon>
    </lineage>
</organism>
<evidence type="ECO:0000256" key="1">
    <source>
        <dbReference type="SAM" id="MobiDB-lite"/>
    </source>
</evidence>
<feature type="domain" description="Heterokaryon incompatibility" evidence="2">
    <location>
        <begin position="25"/>
        <end position="175"/>
    </location>
</feature>
<dbReference type="AlphaFoldDB" id="A0A8H6IRX0"/>
<dbReference type="PANTHER" id="PTHR33112:SF16">
    <property type="entry name" value="HETEROKARYON INCOMPATIBILITY DOMAIN-CONTAINING PROTEIN"/>
    <property type="match status" value="1"/>
</dbReference>
<proteinExistence type="predicted"/>
<dbReference type="Pfam" id="PF06985">
    <property type="entry name" value="HET"/>
    <property type="match status" value="1"/>
</dbReference>
<evidence type="ECO:0000313" key="4">
    <source>
        <dbReference type="Proteomes" id="UP000639643"/>
    </source>
</evidence>
<evidence type="ECO:0000259" key="2">
    <source>
        <dbReference type="Pfam" id="PF06985"/>
    </source>
</evidence>
<dbReference type="Proteomes" id="UP000639643">
    <property type="component" value="Unassembled WGS sequence"/>
</dbReference>
<keyword evidence="4" id="KW-1185">Reference proteome</keyword>
<dbReference type="OrthoDB" id="5135333at2759"/>
<dbReference type="InterPro" id="IPR010730">
    <property type="entry name" value="HET"/>
</dbReference>
<feature type="compositionally biased region" description="Acidic residues" evidence="1">
    <location>
        <begin position="588"/>
        <end position="600"/>
    </location>
</feature>
<comment type="caution">
    <text evidence="3">The sequence shown here is derived from an EMBL/GenBank/DDBJ whole genome shotgun (WGS) entry which is preliminary data.</text>
</comment>
<sequence>KVSPAWVIDTVEDCLVPGKAAEEHVTLSYRWGRTTSHQTTSRVLESLQKPGALSASSRLDMPPTIRHAMKLVRALGERYLWADAICIAQDDIGHRTEQIQLMGAIYASATFTVVAADGRADDGILGLRGISPPRAVSQQLVPVFESEKASHVDPKGHVRARGDPSYFSRGWTFQEYHLSKRRLEFRHQQALWHCACANEWSESLIDWADEKLPEAAGGAVSENHAAKLLRRSPNFQALAMLSLDYMEREFTFRGDVLPGLSGLLAVAGRPFEGFLFGLPETSFDLSLAWPGGGSATRRRDSRIPSWSWAGWDGVYPDFVAPKDFSLGNHHSGTDATPVTTWYTHYTPDGASKRPISCTWLHIRENRKALESNPPDGWVKEEFNPVRHWRWPGISSDAKVPLDFGHVYSHPALPGKRFWLPIPFAAEGENTPLSAAPQTPYISCRTKRGWFGVRLATNSDPLGLPFLGGKGLLLNQNGKPCGHLSINRLDDWEQLEEAGPDGFQVELVVVCRTKVRARIDEYLEDYCQDTKDYYGCETVERDDVKMGIESDSQSRADTMSISSAEDAEGPPASAAWIDGAPIEGSNDGAESDLESLQSDDWDSPRTDEFEFEVCRVLWVEWEDGVAYRRASGWVDRGQCERHELEDVDLVLG</sequence>
<gene>
    <name evidence="3" type="ORF">CMUS01_16042</name>
</gene>